<accession>X0VL74</accession>
<comment type="caution">
    <text evidence="1">The sequence shown here is derived from an EMBL/GenBank/DDBJ whole genome shotgun (WGS) entry which is preliminary data.</text>
</comment>
<reference evidence="1" key="1">
    <citation type="journal article" date="2014" name="Front. Microbiol.">
        <title>High frequency of phylogenetically diverse reductive dehalogenase-homologous genes in deep subseafloor sedimentary metagenomes.</title>
        <authorList>
            <person name="Kawai M."/>
            <person name="Futagami T."/>
            <person name="Toyoda A."/>
            <person name="Takaki Y."/>
            <person name="Nishi S."/>
            <person name="Hori S."/>
            <person name="Arai W."/>
            <person name="Tsubouchi T."/>
            <person name="Morono Y."/>
            <person name="Uchiyama I."/>
            <person name="Ito T."/>
            <person name="Fujiyama A."/>
            <person name="Inagaki F."/>
            <person name="Takami H."/>
        </authorList>
    </citation>
    <scope>NUCLEOTIDE SEQUENCE</scope>
    <source>
        <strain evidence="1">Expedition CK06-06</strain>
    </source>
</reference>
<dbReference type="EMBL" id="BARS01024973">
    <property type="protein sequence ID" value="GAG13248.1"/>
    <property type="molecule type" value="Genomic_DNA"/>
</dbReference>
<sequence length="67" mass="7649">MVGDRLPCGHPAGWMLRLRDGPNQFKYCWGCILEKTGVNPIDFTQRLVEKETPKKSVSTKSTIKKEQ</sequence>
<evidence type="ECO:0000313" key="1">
    <source>
        <dbReference type="EMBL" id="GAG13248.1"/>
    </source>
</evidence>
<organism evidence="1">
    <name type="scientific">marine sediment metagenome</name>
    <dbReference type="NCBI Taxonomy" id="412755"/>
    <lineage>
        <taxon>unclassified sequences</taxon>
        <taxon>metagenomes</taxon>
        <taxon>ecological metagenomes</taxon>
    </lineage>
</organism>
<proteinExistence type="predicted"/>
<dbReference type="AlphaFoldDB" id="X0VL74"/>
<name>X0VL74_9ZZZZ</name>
<protein>
    <submittedName>
        <fullName evidence="1">Uncharacterized protein</fullName>
    </submittedName>
</protein>
<gene>
    <name evidence="1" type="ORF">S01H1_39551</name>
</gene>